<evidence type="ECO:0000256" key="1">
    <source>
        <dbReference type="ARBA" id="ARBA00006987"/>
    </source>
</evidence>
<evidence type="ECO:0000313" key="4">
    <source>
        <dbReference type="Proteomes" id="UP000198327"/>
    </source>
</evidence>
<comment type="similarity">
    <text evidence="1">Belongs to the UPF0065 (bug) family.</text>
</comment>
<name>A0A239JHT0_9NOCA</name>
<accession>A0A239JHT0</accession>
<dbReference type="EMBL" id="FZOW01000008">
    <property type="protein sequence ID" value="SNT05596.1"/>
    <property type="molecule type" value="Genomic_DNA"/>
</dbReference>
<dbReference type="Proteomes" id="UP000198327">
    <property type="component" value="Unassembled WGS sequence"/>
</dbReference>
<feature type="chain" id="PRO_5012534454" evidence="2">
    <location>
        <begin position="35"/>
        <end position="331"/>
    </location>
</feature>
<keyword evidence="4" id="KW-1185">Reference proteome</keyword>
<keyword evidence="2" id="KW-0732">Signal</keyword>
<sequence>MRLTMNISSPMTRRRALTCLATLPVALSVGCASGSPGPQDQNLRMLIPNTPGGGYDVTARTASRILENFRLSGPIEKFNVIGGGGSVALARLMRETGNEHLLAMVGVGVVGVAQVDGAPWGLSDATALARLVDEPEALVVRSNSPLNSVGALVDRWRTDPASVTVGAGSAIGGPDHIFALETARAAGIDPSALDIVSFDGAGDLLTAVLDGSVDVGIAGAGEYVEQIAGGSLRILAVSGDSGLDAPTLVDSGIDLAFTNWRGFVAPPDIPESTRDNLIDMLRQMHDTDEWHEALTRHRWTDSFLTGTDFAEFLAAADVRMTETLTGLGITR</sequence>
<protein>
    <submittedName>
        <fullName evidence="3">Putative tricarboxylic transport membrane protein</fullName>
    </submittedName>
</protein>
<reference evidence="4" key="1">
    <citation type="submission" date="2017-06" db="EMBL/GenBank/DDBJ databases">
        <authorList>
            <person name="Varghese N."/>
            <person name="Submissions S."/>
        </authorList>
    </citation>
    <scope>NUCLEOTIDE SEQUENCE [LARGE SCALE GENOMIC DNA]</scope>
    <source>
        <strain evidence="4">JCM 23211</strain>
    </source>
</reference>
<dbReference type="PROSITE" id="PS51257">
    <property type="entry name" value="PROKAR_LIPOPROTEIN"/>
    <property type="match status" value="1"/>
</dbReference>
<dbReference type="CDD" id="cd07012">
    <property type="entry name" value="PBP2_Bug_TTT"/>
    <property type="match status" value="1"/>
</dbReference>
<dbReference type="PIRSF" id="PIRSF017082">
    <property type="entry name" value="YflP"/>
    <property type="match status" value="1"/>
</dbReference>
<dbReference type="PANTHER" id="PTHR42928">
    <property type="entry name" value="TRICARBOXYLATE-BINDING PROTEIN"/>
    <property type="match status" value="1"/>
</dbReference>
<evidence type="ECO:0000256" key="2">
    <source>
        <dbReference type="SAM" id="SignalP"/>
    </source>
</evidence>
<dbReference type="InterPro" id="IPR042100">
    <property type="entry name" value="Bug_dom1"/>
</dbReference>
<dbReference type="Gene3D" id="3.40.190.150">
    <property type="entry name" value="Bordetella uptake gene, domain 1"/>
    <property type="match status" value="1"/>
</dbReference>
<dbReference type="Gene3D" id="3.40.190.10">
    <property type="entry name" value="Periplasmic binding protein-like II"/>
    <property type="match status" value="1"/>
</dbReference>
<proteinExistence type="inferred from homology"/>
<dbReference type="InterPro" id="IPR005064">
    <property type="entry name" value="BUG"/>
</dbReference>
<organism evidence="3 4">
    <name type="scientific">Rhodococcoides kyotonense</name>
    <dbReference type="NCBI Taxonomy" id="398843"/>
    <lineage>
        <taxon>Bacteria</taxon>
        <taxon>Bacillati</taxon>
        <taxon>Actinomycetota</taxon>
        <taxon>Actinomycetes</taxon>
        <taxon>Mycobacteriales</taxon>
        <taxon>Nocardiaceae</taxon>
        <taxon>Rhodococcoides</taxon>
    </lineage>
</organism>
<dbReference type="Pfam" id="PF03401">
    <property type="entry name" value="TctC"/>
    <property type="match status" value="1"/>
</dbReference>
<feature type="signal peptide" evidence="2">
    <location>
        <begin position="1"/>
        <end position="34"/>
    </location>
</feature>
<dbReference type="SUPFAM" id="SSF53850">
    <property type="entry name" value="Periplasmic binding protein-like II"/>
    <property type="match status" value="1"/>
</dbReference>
<gene>
    <name evidence="3" type="ORF">SAMN05421642_108247</name>
</gene>
<evidence type="ECO:0000313" key="3">
    <source>
        <dbReference type="EMBL" id="SNT05596.1"/>
    </source>
</evidence>
<dbReference type="AlphaFoldDB" id="A0A239JHT0"/>
<dbReference type="PANTHER" id="PTHR42928:SF3">
    <property type="entry name" value="UPF0065 PROTEIN YFLP"/>
    <property type="match status" value="1"/>
</dbReference>